<dbReference type="Pfam" id="PF02515">
    <property type="entry name" value="CoA_transf_3"/>
    <property type="match status" value="1"/>
</dbReference>
<accession>A0A0D5A015</accession>
<dbReference type="SUPFAM" id="SSF89796">
    <property type="entry name" value="CoA-transferase family III (CaiB/BaiF)"/>
    <property type="match status" value="1"/>
</dbReference>
<evidence type="ECO:0000256" key="1">
    <source>
        <dbReference type="ARBA" id="ARBA00022679"/>
    </source>
</evidence>
<dbReference type="PANTHER" id="PTHR48207:SF3">
    <property type="entry name" value="SUCCINATE--HYDROXYMETHYLGLUTARATE COA-TRANSFERASE"/>
    <property type="match status" value="1"/>
</dbReference>
<evidence type="ECO:0000313" key="2">
    <source>
        <dbReference type="EMBL" id="AJW29600.1"/>
    </source>
</evidence>
<gene>
    <name evidence="2" type="ORF">pJE1_178</name>
</gene>
<dbReference type="InterPro" id="IPR023606">
    <property type="entry name" value="CoA-Trfase_III_dom_1_sf"/>
</dbReference>
<dbReference type="PANTHER" id="PTHR48207">
    <property type="entry name" value="SUCCINATE--HYDROXYMETHYLGLUTARATE COA-TRANSFERASE"/>
    <property type="match status" value="1"/>
</dbReference>
<dbReference type="InterPro" id="IPR050483">
    <property type="entry name" value="CoA-transferase_III_domain"/>
</dbReference>
<dbReference type="InterPro" id="IPR003673">
    <property type="entry name" value="CoA-Trfase_fam_III"/>
</dbReference>
<sequence length="404" mass="43813">MLPDQPQTQPFRLLNGVRVLDLTTSIAAPYATMLLGDLGAEVVKVERPGAGDDARAWGPPFLEGESLWYLSVNRNKASVTLDFASDEGREVLYRLVSVADVVVTNLVPRVQAKLKVDHASLKAVRPDLIFVSLTGFGLSGARSTKSAYDLIAEGYSGVMDITGEAESPPQKVGTPAADLLAGMDAVIGALAALYDRARTRQGHVVDISMVESMTRFLTPRIVTYLGSGEVPRRTGARDSVIAIYQAFQTADDPITLGLGNNGLWRRFWEAVGVPGVGLEERFANNSDRHAQRAEIVDKIQSILRGQGREHWLALFDRAGIPAGPINRVDEIAHDPELFERGFLFKMMRDGLSIPQVGLGIQVDGAPSTPRTPPPELGQHTDQILSEWCGLDADQLQSLRAKGVV</sequence>
<protein>
    <submittedName>
        <fullName evidence="2">L-carnitine dehydratase/bile acid-inducible protein F</fullName>
    </submittedName>
</protein>
<reference evidence="2" key="1">
    <citation type="submission" date="2014-06" db="EMBL/GenBank/DDBJ databases">
        <title>Molecular and ecological studies on carbamate pesticide degrading bacteria isolated from agricultural soils.</title>
        <authorList>
            <person name="Kim D.-U."/>
            <person name="Ka J.-O."/>
        </authorList>
    </citation>
    <scope>NUCLEOTIDE SEQUENCE</scope>
    <source>
        <strain evidence="2">JE1</strain>
        <plasmid evidence="2">pJE1</plasmid>
    </source>
</reference>
<dbReference type="EMBL" id="KM017071">
    <property type="protein sequence ID" value="AJW29600.1"/>
    <property type="molecule type" value="Genomic_DNA"/>
</dbReference>
<dbReference type="Gene3D" id="3.30.1540.10">
    <property type="entry name" value="formyl-coa transferase, domain 3"/>
    <property type="match status" value="1"/>
</dbReference>
<keyword evidence="2" id="KW-0614">Plasmid</keyword>
<organism evidence="2">
    <name type="scientific">Sphingomonas sp. JE1</name>
    <dbReference type="NCBI Taxonomy" id="1628059"/>
    <lineage>
        <taxon>Bacteria</taxon>
        <taxon>Pseudomonadati</taxon>
        <taxon>Pseudomonadota</taxon>
        <taxon>Alphaproteobacteria</taxon>
        <taxon>Sphingomonadales</taxon>
        <taxon>Sphingomonadaceae</taxon>
        <taxon>Sphingomonas</taxon>
    </lineage>
</organism>
<dbReference type="Gene3D" id="3.40.50.10540">
    <property type="entry name" value="Crotonobetainyl-coa:carnitine coa-transferase, domain 1"/>
    <property type="match status" value="1"/>
</dbReference>
<dbReference type="InterPro" id="IPR044855">
    <property type="entry name" value="CoA-Trfase_III_dom3_sf"/>
</dbReference>
<proteinExistence type="predicted"/>
<dbReference type="RefSeq" id="WP_087574301.1">
    <property type="nucleotide sequence ID" value="NZ_KM017071.1"/>
</dbReference>
<dbReference type="GO" id="GO:0008410">
    <property type="term" value="F:CoA-transferase activity"/>
    <property type="evidence" value="ECO:0007669"/>
    <property type="project" value="TreeGrafter"/>
</dbReference>
<dbReference type="AlphaFoldDB" id="A0A0D5A015"/>
<keyword evidence="1" id="KW-0808">Transferase</keyword>
<name>A0A0D5A015_9SPHN</name>
<geneLocation type="plasmid" evidence="2">
    <name>pJE1</name>
</geneLocation>